<dbReference type="InterPro" id="IPR052159">
    <property type="entry name" value="Competence_DNA_uptake"/>
</dbReference>
<keyword evidence="2" id="KW-1003">Cell membrane</keyword>
<feature type="transmembrane region" description="Helical" evidence="6">
    <location>
        <begin position="508"/>
        <end position="529"/>
    </location>
</feature>
<feature type="domain" description="ComEC/Rec2-related protein" evidence="7">
    <location>
        <begin position="298"/>
        <end position="585"/>
    </location>
</feature>
<dbReference type="KEGG" id="pht:BLM14_08280"/>
<feature type="transmembrane region" description="Helical" evidence="6">
    <location>
        <begin position="474"/>
        <end position="496"/>
    </location>
</feature>
<keyword evidence="5 6" id="KW-0472">Membrane</keyword>
<dbReference type="PANTHER" id="PTHR30619">
    <property type="entry name" value="DNA INTERNALIZATION/COMPETENCE PROTEIN COMEC/REC2"/>
    <property type="match status" value="1"/>
</dbReference>
<organism evidence="9 10">
    <name type="scientific">Phyllobacterium zundukense</name>
    <dbReference type="NCBI Taxonomy" id="1867719"/>
    <lineage>
        <taxon>Bacteria</taxon>
        <taxon>Pseudomonadati</taxon>
        <taxon>Pseudomonadota</taxon>
        <taxon>Alphaproteobacteria</taxon>
        <taxon>Hyphomicrobiales</taxon>
        <taxon>Phyllobacteriaceae</taxon>
        <taxon>Phyllobacterium</taxon>
    </lineage>
</organism>
<evidence type="ECO:0000256" key="2">
    <source>
        <dbReference type="ARBA" id="ARBA00022475"/>
    </source>
</evidence>
<name>A0A2N9W1I2_9HYPH</name>
<dbReference type="InterPro" id="IPR025405">
    <property type="entry name" value="DUF4131"/>
</dbReference>
<dbReference type="NCBIfam" id="TIGR00360">
    <property type="entry name" value="ComEC_N-term"/>
    <property type="match status" value="1"/>
</dbReference>
<comment type="caution">
    <text evidence="9">The sequence shown here is derived from an EMBL/GenBank/DDBJ whole genome shotgun (WGS) entry which is preliminary data.</text>
</comment>
<sequence length="807" mass="86851">MESPVAKTKTRERLFFLPGNASNEIATQTGNSELVTHNEHRFPARLRERKRFVRSRIQSILLAVPTAFNSEIERGTLFLFLPVLAGTGAILYFNFPAEPQLSAILSGLTFLVGCHALAHARPMIRLVLVLAVAIVAGMFSGKLETIRAGTRMLGSEVTTRVTGRIVSMTKDAKGGWRVTMDVISTERPALRYGPDRIVISAKALPRALKNGDGLSGLVHLRPQSGPVRSGNYDFAFYNYYRGIGANGFLLGKADIVPVASAAGSTTTIFMTIADIRQQLTQRILRNIKGEPGDIAASLITGQRDGISDDTNNAMRLSGLSHILSISGFHMALVAATIMGSLRAILAFFPGFTARYPVKKLSAVIALIGSAFYLLLSGADVAAQRSFVMLAVMLLAMTVDRAAISMRNLAIAALITLAISPHEILGPSFQMSYSATAALIAFYSWWSKRQGKHQPRKNTHHHLLLTLPSKAVNHIGAIAMTSLVAGSASSIFAAYHFNNTAPFGLVGNALALPLISVFVMPFAVLGLLAMPFDLDWLPFAVMGRGIEAVIAIAKMVASRSPSGNLGLMPQACLIFMSLGLVTLLLPSTRLRLCGPPTLLAAAILMIAAQEPGIIISEDGRLVALRTADNRLAINRPSGSAFTLNNWQQGYGTDDVVKPVKTGARLEETQFECADRLCTAREQGGLIVAYTDDPAQRSSACTEGDIVILAFAGTEAVCSDDNVLVITKRDLALRGTAEIILEAPKDTDDPSLPNVAEAKVLHLQRLRSAGIAYAVGPPDRPWNSYRTHSRAARDLDEYKSSDRAKTIVK</sequence>
<gene>
    <name evidence="9" type="ORF">B5P45_06245</name>
</gene>
<evidence type="ECO:0000313" key="9">
    <source>
        <dbReference type="EMBL" id="PIO45600.1"/>
    </source>
</evidence>
<reference evidence="10" key="1">
    <citation type="journal article" date="2017" name="Int J Environ Stud">
        <title>Does the Miocene-Pliocene relict legume Oxytropis triphylla form nitrogen-fixing nodules with a combination of bacterial strains?</title>
        <authorList>
            <person name="Safronova V."/>
            <person name="Belimov A."/>
            <person name="Sazanova A."/>
            <person name="Kuznetsova I."/>
            <person name="Popova J."/>
            <person name="Andronov E."/>
            <person name="Verkhozina A."/>
            <person name="Tikhonovich I."/>
        </authorList>
    </citation>
    <scope>NUCLEOTIDE SEQUENCE [LARGE SCALE GENOMIC DNA]</scope>
    <source>
        <strain evidence="10">Tri-38</strain>
    </source>
</reference>
<dbReference type="Proteomes" id="UP000232163">
    <property type="component" value="Unassembled WGS sequence"/>
</dbReference>
<dbReference type="AlphaFoldDB" id="A0A2N9W1I2"/>
<proteinExistence type="predicted"/>
<dbReference type="EMBL" id="MZMT01000017">
    <property type="protein sequence ID" value="PIO45600.1"/>
    <property type="molecule type" value="Genomic_DNA"/>
</dbReference>
<dbReference type="PANTHER" id="PTHR30619:SF1">
    <property type="entry name" value="RECOMBINATION PROTEIN 2"/>
    <property type="match status" value="1"/>
</dbReference>
<keyword evidence="10" id="KW-1185">Reference proteome</keyword>
<evidence type="ECO:0000313" key="10">
    <source>
        <dbReference type="Proteomes" id="UP000232163"/>
    </source>
</evidence>
<protein>
    <submittedName>
        <fullName evidence="9">Uncharacterized protein</fullName>
    </submittedName>
</protein>
<dbReference type="InterPro" id="IPR004477">
    <property type="entry name" value="ComEC_N"/>
</dbReference>
<keyword evidence="4 6" id="KW-1133">Transmembrane helix</keyword>
<evidence type="ECO:0000256" key="4">
    <source>
        <dbReference type="ARBA" id="ARBA00022989"/>
    </source>
</evidence>
<feature type="transmembrane region" description="Helical" evidence="6">
    <location>
        <begin position="360"/>
        <end position="378"/>
    </location>
</feature>
<accession>A0A2N9W1I2</accession>
<feature type="transmembrane region" description="Helical" evidence="6">
    <location>
        <begin position="596"/>
        <end position="614"/>
    </location>
</feature>
<dbReference type="GO" id="GO:0005886">
    <property type="term" value="C:plasma membrane"/>
    <property type="evidence" value="ECO:0007669"/>
    <property type="project" value="UniProtKB-SubCell"/>
</dbReference>
<feature type="transmembrane region" description="Helical" evidence="6">
    <location>
        <begin position="564"/>
        <end position="584"/>
    </location>
</feature>
<keyword evidence="3 6" id="KW-0812">Transmembrane</keyword>
<comment type="subcellular location">
    <subcellularLocation>
        <location evidence="1">Cell membrane</location>
        <topology evidence="1">Multi-pass membrane protein</topology>
    </subcellularLocation>
</comment>
<feature type="transmembrane region" description="Helical" evidence="6">
    <location>
        <begin position="125"/>
        <end position="143"/>
    </location>
</feature>
<feature type="transmembrane region" description="Helical" evidence="6">
    <location>
        <begin position="77"/>
        <end position="95"/>
    </location>
</feature>
<dbReference type="Pfam" id="PF13567">
    <property type="entry name" value="DUF4131"/>
    <property type="match status" value="1"/>
</dbReference>
<evidence type="ECO:0000256" key="5">
    <source>
        <dbReference type="ARBA" id="ARBA00023136"/>
    </source>
</evidence>
<evidence type="ECO:0000259" key="8">
    <source>
        <dbReference type="Pfam" id="PF13567"/>
    </source>
</evidence>
<dbReference type="Pfam" id="PF03772">
    <property type="entry name" value="Competence"/>
    <property type="match status" value="1"/>
</dbReference>
<feature type="domain" description="DUF4131" evidence="8">
    <location>
        <begin position="99"/>
        <end position="251"/>
    </location>
</feature>
<evidence type="ECO:0000256" key="6">
    <source>
        <dbReference type="SAM" id="Phobius"/>
    </source>
</evidence>
<evidence type="ECO:0000259" key="7">
    <source>
        <dbReference type="Pfam" id="PF03772"/>
    </source>
</evidence>
<feature type="transmembrane region" description="Helical" evidence="6">
    <location>
        <begin position="327"/>
        <end position="348"/>
    </location>
</feature>
<evidence type="ECO:0000256" key="1">
    <source>
        <dbReference type="ARBA" id="ARBA00004651"/>
    </source>
</evidence>
<evidence type="ECO:0000256" key="3">
    <source>
        <dbReference type="ARBA" id="ARBA00022692"/>
    </source>
</evidence>